<dbReference type="PANTHER" id="PTHR43280">
    <property type="entry name" value="ARAC-FAMILY TRANSCRIPTIONAL REGULATOR"/>
    <property type="match status" value="1"/>
</dbReference>
<keyword evidence="2 5" id="KW-0238">DNA-binding</keyword>
<evidence type="ECO:0000256" key="2">
    <source>
        <dbReference type="ARBA" id="ARBA00023125"/>
    </source>
</evidence>
<keyword evidence="3" id="KW-0804">Transcription</keyword>
<dbReference type="SUPFAM" id="SSF51215">
    <property type="entry name" value="Regulatory protein AraC"/>
    <property type="match status" value="1"/>
</dbReference>
<keyword evidence="6" id="KW-1185">Reference proteome</keyword>
<evidence type="ECO:0000256" key="3">
    <source>
        <dbReference type="ARBA" id="ARBA00023163"/>
    </source>
</evidence>
<dbReference type="PROSITE" id="PS00041">
    <property type="entry name" value="HTH_ARAC_FAMILY_1"/>
    <property type="match status" value="1"/>
</dbReference>
<dbReference type="GO" id="GO:0003700">
    <property type="term" value="F:DNA-binding transcription factor activity"/>
    <property type="evidence" value="ECO:0007669"/>
    <property type="project" value="InterPro"/>
</dbReference>
<proteinExistence type="predicted"/>
<dbReference type="Pfam" id="PF02311">
    <property type="entry name" value="AraC_binding"/>
    <property type="match status" value="1"/>
</dbReference>
<dbReference type="STRING" id="1033731.SAMN05444145_102118"/>
<sequence>MKPLNNHKYLVSSEKDQTWGVTVDTVGSESVAAGYETYPPRVGHPSGFYFDVGKGRVLESYQLLYITSGRGSFYGPDRKRTDIGAGDMVLLRPNRWHSYMPDRETGWHEYWIGFRGPNVDARFRNDFFDDSREVFRVGVREEITALYDKAIEVAENERSSYQQYLAGIANLLLGMAMYYHSNHQFVSLDVVGQIDRARRIMREELYANISPDEVARRVNMSYSWFRKMFRDYTNISPARYMQELRLQEACRLLSGTAMSIKEIAFRLNYGDASYFSNMFRRHLRMTPIEYRRRFGVGSDGLCADGGEHEA</sequence>
<dbReference type="InterPro" id="IPR018062">
    <property type="entry name" value="HTH_AraC-typ_CS"/>
</dbReference>
<feature type="domain" description="HTH araC/xylS-type" evidence="4">
    <location>
        <begin position="195"/>
        <end position="293"/>
    </location>
</feature>
<dbReference type="SMART" id="SM00342">
    <property type="entry name" value="HTH_ARAC"/>
    <property type="match status" value="1"/>
</dbReference>
<dbReference type="SUPFAM" id="SSF46689">
    <property type="entry name" value="Homeodomain-like"/>
    <property type="match status" value="2"/>
</dbReference>
<dbReference type="InterPro" id="IPR020449">
    <property type="entry name" value="Tscrpt_reg_AraC-type_HTH"/>
</dbReference>
<dbReference type="RefSeq" id="WP_026020766.1">
    <property type="nucleotide sequence ID" value="NZ_CAEG01000012.1"/>
</dbReference>
<dbReference type="InterPro" id="IPR009057">
    <property type="entry name" value="Homeodomain-like_sf"/>
</dbReference>
<organism evidence="5 6">
    <name type="scientific">Alistipes timonensis JC136</name>
    <dbReference type="NCBI Taxonomy" id="1033731"/>
    <lineage>
        <taxon>Bacteria</taxon>
        <taxon>Pseudomonadati</taxon>
        <taxon>Bacteroidota</taxon>
        <taxon>Bacteroidia</taxon>
        <taxon>Bacteroidales</taxon>
        <taxon>Rikenellaceae</taxon>
        <taxon>Alistipes</taxon>
    </lineage>
</organism>
<dbReference type="Pfam" id="PF12833">
    <property type="entry name" value="HTH_18"/>
    <property type="match status" value="1"/>
</dbReference>
<evidence type="ECO:0000313" key="6">
    <source>
        <dbReference type="Proteomes" id="UP000183253"/>
    </source>
</evidence>
<dbReference type="PRINTS" id="PR00032">
    <property type="entry name" value="HTHARAC"/>
</dbReference>
<evidence type="ECO:0000256" key="1">
    <source>
        <dbReference type="ARBA" id="ARBA00023015"/>
    </source>
</evidence>
<dbReference type="EMBL" id="FNRI01000002">
    <property type="protein sequence ID" value="SEA19715.1"/>
    <property type="molecule type" value="Genomic_DNA"/>
</dbReference>
<dbReference type="Gene3D" id="2.60.120.280">
    <property type="entry name" value="Regulatory protein AraC"/>
    <property type="match status" value="1"/>
</dbReference>
<name>A0A1H3Z7T1_9BACT</name>
<evidence type="ECO:0000259" key="4">
    <source>
        <dbReference type="PROSITE" id="PS01124"/>
    </source>
</evidence>
<dbReference type="Gene3D" id="1.10.10.60">
    <property type="entry name" value="Homeodomain-like"/>
    <property type="match status" value="2"/>
</dbReference>
<dbReference type="InterPro" id="IPR018060">
    <property type="entry name" value="HTH_AraC"/>
</dbReference>
<dbReference type="PANTHER" id="PTHR43280:SF30">
    <property type="entry name" value="MMSAB OPERON REGULATORY PROTEIN"/>
    <property type="match status" value="1"/>
</dbReference>
<gene>
    <name evidence="5" type="ORF">SAMN05444145_102118</name>
</gene>
<accession>A0A1H3Z7T1</accession>
<dbReference type="InterPro" id="IPR003313">
    <property type="entry name" value="AraC-bd"/>
</dbReference>
<dbReference type="GO" id="GO:0043565">
    <property type="term" value="F:sequence-specific DNA binding"/>
    <property type="evidence" value="ECO:0007669"/>
    <property type="project" value="InterPro"/>
</dbReference>
<dbReference type="AlphaFoldDB" id="A0A1H3Z7T1"/>
<dbReference type="InterPro" id="IPR037923">
    <property type="entry name" value="HTH-like"/>
</dbReference>
<reference evidence="5 6" key="1">
    <citation type="submission" date="2016-10" db="EMBL/GenBank/DDBJ databases">
        <authorList>
            <person name="de Groot N.N."/>
        </authorList>
    </citation>
    <scope>NUCLEOTIDE SEQUENCE [LARGE SCALE GENOMIC DNA]</scope>
    <source>
        <strain evidence="5 6">DSM 25383</strain>
    </source>
</reference>
<dbReference type="PROSITE" id="PS01124">
    <property type="entry name" value="HTH_ARAC_FAMILY_2"/>
    <property type="match status" value="1"/>
</dbReference>
<evidence type="ECO:0000313" key="5">
    <source>
        <dbReference type="EMBL" id="SEA19715.1"/>
    </source>
</evidence>
<protein>
    <submittedName>
        <fullName evidence="5">AraC-type DNA-binding protein</fullName>
    </submittedName>
</protein>
<dbReference type="Proteomes" id="UP000183253">
    <property type="component" value="Unassembled WGS sequence"/>
</dbReference>
<keyword evidence="1" id="KW-0805">Transcription regulation</keyword>